<evidence type="ECO:0000313" key="1">
    <source>
        <dbReference type="EMBL" id="KAG2374795.1"/>
    </source>
</evidence>
<dbReference type="AlphaFoldDB" id="A0AA88KDK7"/>
<proteinExistence type="predicted"/>
<comment type="caution">
    <text evidence="1">The sequence shown here is derived from an EMBL/GenBank/DDBJ whole genome shotgun (WGS) entry which is preliminary data.</text>
</comment>
<dbReference type="RefSeq" id="XP_044543969.1">
    <property type="nucleotide sequence ID" value="XM_044686094.1"/>
</dbReference>
<gene>
    <name evidence="1" type="ORF">C9374_010539</name>
</gene>
<name>A0AA88KDK7_NAELO</name>
<sequence length="332" mass="38527">MMMKIPHEIWVHNIWIFVLDWSESPQQTRFQFSSLCRVCKAWARSLLSIGSSSLSSWDLNHDVNQDWNCSYWAALIASTMNTELASSSSSKRSSEALNNLLKDSPDWRILYLKRTLSMKPVNEMVVTIAPQHSLAFDGITGCNYVSYGQSSFFHFKEPAAPTGLLLLLMTEQKTNVGEELMNMFKEEVSQPLVEQLNEFNENVFSLCQAKELVNMYKHTNTIAMENFYPSIYPNQTREQVIEEYDQNFMKFIVQCIRRCEDNLESEFDEQAVLNENMDGTVKMTFEEFEEFVNEHCPLIIQYSAWFDIIYSYAFAIFTKNGKGFMFTFCAAD</sequence>
<dbReference type="GeneID" id="68102993"/>
<dbReference type="Proteomes" id="UP000816034">
    <property type="component" value="Unassembled WGS sequence"/>
</dbReference>
<dbReference type="EMBL" id="PYSW02000043">
    <property type="protein sequence ID" value="KAG2374795.1"/>
    <property type="molecule type" value="Genomic_DNA"/>
</dbReference>
<evidence type="ECO:0000313" key="2">
    <source>
        <dbReference type="Proteomes" id="UP000816034"/>
    </source>
</evidence>
<accession>A0AA88KDK7</accession>
<reference evidence="1 2" key="1">
    <citation type="journal article" date="2018" name="BMC Genomics">
        <title>The genome of Naegleria lovaniensis, the basis for a comparative approach to unravel pathogenicity factors of the human pathogenic amoeba N. fowleri.</title>
        <authorList>
            <person name="Liechti N."/>
            <person name="Schurch N."/>
            <person name="Bruggmann R."/>
            <person name="Wittwer M."/>
        </authorList>
    </citation>
    <scope>NUCLEOTIDE SEQUENCE [LARGE SCALE GENOMIC DNA]</scope>
    <source>
        <strain evidence="1 2">ATCC 30569</strain>
    </source>
</reference>
<organism evidence="1 2">
    <name type="scientific">Naegleria lovaniensis</name>
    <name type="common">Amoeba</name>
    <dbReference type="NCBI Taxonomy" id="51637"/>
    <lineage>
        <taxon>Eukaryota</taxon>
        <taxon>Discoba</taxon>
        <taxon>Heterolobosea</taxon>
        <taxon>Tetramitia</taxon>
        <taxon>Eutetramitia</taxon>
        <taxon>Vahlkampfiidae</taxon>
        <taxon>Naegleria</taxon>
    </lineage>
</organism>
<protein>
    <submittedName>
        <fullName evidence="1">Uncharacterized protein</fullName>
    </submittedName>
</protein>
<keyword evidence="2" id="KW-1185">Reference proteome</keyword>